<keyword evidence="2" id="KW-1185">Reference proteome</keyword>
<dbReference type="Gene3D" id="3.40.50.1010">
    <property type="entry name" value="5'-nuclease"/>
    <property type="match status" value="1"/>
</dbReference>
<evidence type="ECO:0000313" key="1">
    <source>
        <dbReference type="EMBL" id="TQN42932.1"/>
    </source>
</evidence>
<accession>A0A543PFS4</accession>
<protein>
    <recommendedName>
        <fullName evidence="3">PIN domain-containing protein</fullName>
    </recommendedName>
</protein>
<gene>
    <name evidence="1" type="ORF">FHU33_2347</name>
</gene>
<dbReference type="Proteomes" id="UP000319865">
    <property type="component" value="Unassembled WGS sequence"/>
</dbReference>
<evidence type="ECO:0008006" key="3">
    <source>
        <dbReference type="Google" id="ProtNLM"/>
    </source>
</evidence>
<dbReference type="EMBL" id="VFQE01000001">
    <property type="protein sequence ID" value="TQN42932.1"/>
    <property type="molecule type" value="Genomic_DNA"/>
</dbReference>
<dbReference type="SUPFAM" id="SSF88723">
    <property type="entry name" value="PIN domain-like"/>
    <property type="match status" value="1"/>
</dbReference>
<sequence length="82" mass="8704">MLDLVAVTAEAGGNWTNRWACASSERTAVVLATLADHRIAGGSVYDALVGAAAAEHGLRLISRDRRAFDTYRALDAAVDMID</sequence>
<proteinExistence type="predicted"/>
<comment type="caution">
    <text evidence="1">The sequence shown here is derived from an EMBL/GenBank/DDBJ whole genome shotgun (WGS) entry which is preliminary data.</text>
</comment>
<reference evidence="1 2" key="1">
    <citation type="submission" date="2019-06" db="EMBL/GenBank/DDBJ databases">
        <title>Sequencing the genomes of 1000 actinobacteria strains.</title>
        <authorList>
            <person name="Klenk H.-P."/>
        </authorList>
    </citation>
    <scope>NUCLEOTIDE SEQUENCE [LARGE SCALE GENOMIC DNA]</scope>
    <source>
        <strain evidence="1 2">DSM 46837</strain>
    </source>
</reference>
<dbReference type="InterPro" id="IPR029060">
    <property type="entry name" value="PIN-like_dom_sf"/>
</dbReference>
<evidence type="ECO:0000313" key="2">
    <source>
        <dbReference type="Proteomes" id="UP000319865"/>
    </source>
</evidence>
<name>A0A543PFS4_9ACTN</name>
<dbReference type="AlphaFoldDB" id="A0A543PFS4"/>
<organism evidence="1 2">
    <name type="scientific">Blastococcus colisei</name>
    <dbReference type="NCBI Taxonomy" id="1564162"/>
    <lineage>
        <taxon>Bacteria</taxon>
        <taxon>Bacillati</taxon>
        <taxon>Actinomycetota</taxon>
        <taxon>Actinomycetes</taxon>
        <taxon>Geodermatophilales</taxon>
        <taxon>Geodermatophilaceae</taxon>
        <taxon>Blastococcus</taxon>
    </lineage>
</organism>